<protein>
    <submittedName>
        <fullName evidence="2">Uncharacterized protein</fullName>
    </submittedName>
</protein>
<feature type="transmembrane region" description="Helical" evidence="1">
    <location>
        <begin position="94"/>
        <end position="120"/>
    </location>
</feature>
<dbReference type="AlphaFoldDB" id="A0A918AX82"/>
<comment type="caution">
    <text evidence="2">The sequence shown here is derived from an EMBL/GenBank/DDBJ whole genome shotgun (WGS) entry which is preliminary data.</text>
</comment>
<keyword evidence="1" id="KW-1133">Transmembrane helix</keyword>
<name>A0A918AX82_9ACTN</name>
<keyword evidence="1" id="KW-0812">Transmembrane</keyword>
<keyword evidence="1" id="KW-0472">Membrane</keyword>
<reference evidence="2" key="1">
    <citation type="journal article" date="2014" name="Int. J. Syst. Evol. Microbiol.">
        <title>Complete genome sequence of Corynebacterium casei LMG S-19264T (=DSM 44701T), isolated from a smear-ripened cheese.</title>
        <authorList>
            <consortium name="US DOE Joint Genome Institute (JGI-PGF)"/>
            <person name="Walter F."/>
            <person name="Albersmeier A."/>
            <person name="Kalinowski J."/>
            <person name="Ruckert C."/>
        </authorList>
    </citation>
    <scope>NUCLEOTIDE SEQUENCE</scope>
    <source>
        <strain evidence="2">JCM 4335</strain>
    </source>
</reference>
<sequence length="158" mass="15513">MAIDGSDAALPAVKALALAERARAAAEAPQPTPKWYGPVFALAFSVYGIAVGQALGAGWSWLVGVFAGVFAAFSGGAAAIAVRSGGVARRWAPGLGPHVLSAVLQVLAAGASAAGAAWAAGGDVRWVAGAAGTAAGAAFWRACGMLDARVRRGREGAA</sequence>
<feature type="transmembrane region" description="Helical" evidence="1">
    <location>
        <begin position="126"/>
        <end position="144"/>
    </location>
</feature>
<keyword evidence="3" id="KW-1185">Reference proteome</keyword>
<organism evidence="2 3">
    <name type="scientific">Streptomyces roseolilacinus</name>
    <dbReference type="NCBI Taxonomy" id="66904"/>
    <lineage>
        <taxon>Bacteria</taxon>
        <taxon>Bacillati</taxon>
        <taxon>Actinomycetota</taxon>
        <taxon>Actinomycetes</taxon>
        <taxon>Kitasatosporales</taxon>
        <taxon>Streptomycetaceae</taxon>
        <taxon>Streptomyces</taxon>
    </lineage>
</organism>
<gene>
    <name evidence="2" type="ORF">GCM10010249_12960</name>
</gene>
<dbReference type="RefSeq" id="WP_189530685.1">
    <property type="nucleotide sequence ID" value="NZ_BMSV01000002.1"/>
</dbReference>
<feature type="transmembrane region" description="Helical" evidence="1">
    <location>
        <begin position="61"/>
        <end position="82"/>
    </location>
</feature>
<accession>A0A918AX82</accession>
<evidence type="ECO:0000313" key="3">
    <source>
        <dbReference type="Proteomes" id="UP000654123"/>
    </source>
</evidence>
<evidence type="ECO:0000256" key="1">
    <source>
        <dbReference type="SAM" id="Phobius"/>
    </source>
</evidence>
<reference evidence="2" key="2">
    <citation type="submission" date="2020-09" db="EMBL/GenBank/DDBJ databases">
        <authorList>
            <person name="Sun Q."/>
            <person name="Ohkuma M."/>
        </authorList>
    </citation>
    <scope>NUCLEOTIDE SEQUENCE</scope>
    <source>
        <strain evidence="2">JCM 4335</strain>
    </source>
</reference>
<dbReference type="EMBL" id="BMSV01000002">
    <property type="protein sequence ID" value="GGP96213.1"/>
    <property type="molecule type" value="Genomic_DNA"/>
</dbReference>
<feature type="transmembrane region" description="Helical" evidence="1">
    <location>
        <begin position="35"/>
        <end position="55"/>
    </location>
</feature>
<proteinExistence type="predicted"/>
<dbReference type="Proteomes" id="UP000654123">
    <property type="component" value="Unassembled WGS sequence"/>
</dbReference>
<evidence type="ECO:0000313" key="2">
    <source>
        <dbReference type="EMBL" id="GGP96213.1"/>
    </source>
</evidence>